<gene>
    <name evidence="1" type="ORF">XELAEV_18016910mg</name>
</gene>
<accession>A0A974HSG4</accession>
<evidence type="ECO:0000313" key="2">
    <source>
        <dbReference type="Proteomes" id="UP000694892"/>
    </source>
</evidence>
<dbReference type="Proteomes" id="UP000694892">
    <property type="component" value="Chromosome 3L"/>
</dbReference>
<proteinExistence type="predicted"/>
<name>A0A974HSG4_XENLA</name>
<organism evidence="1 2">
    <name type="scientific">Xenopus laevis</name>
    <name type="common">African clawed frog</name>
    <dbReference type="NCBI Taxonomy" id="8355"/>
    <lineage>
        <taxon>Eukaryota</taxon>
        <taxon>Metazoa</taxon>
        <taxon>Chordata</taxon>
        <taxon>Craniata</taxon>
        <taxon>Vertebrata</taxon>
        <taxon>Euteleostomi</taxon>
        <taxon>Amphibia</taxon>
        <taxon>Batrachia</taxon>
        <taxon>Anura</taxon>
        <taxon>Pipoidea</taxon>
        <taxon>Pipidae</taxon>
        <taxon>Xenopodinae</taxon>
        <taxon>Xenopus</taxon>
        <taxon>Xenopus</taxon>
    </lineage>
</organism>
<dbReference type="EMBL" id="CM004470">
    <property type="protein sequence ID" value="OCT88276.1"/>
    <property type="molecule type" value="Genomic_DNA"/>
</dbReference>
<dbReference type="AlphaFoldDB" id="A0A974HSG4"/>
<protein>
    <submittedName>
        <fullName evidence="1">Uncharacterized protein</fullName>
    </submittedName>
</protein>
<sequence>MIPIATGYCASFICILVFICVSRSSARLGGKSIPGKSIKAAHVFTYVLKLVLETNISPQFLSWLFFSLD</sequence>
<evidence type="ECO:0000313" key="1">
    <source>
        <dbReference type="EMBL" id="OCT88276.1"/>
    </source>
</evidence>
<reference evidence="2" key="1">
    <citation type="journal article" date="2016" name="Nature">
        <title>Genome evolution in the allotetraploid frog Xenopus laevis.</title>
        <authorList>
            <person name="Session A.M."/>
            <person name="Uno Y."/>
            <person name="Kwon T."/>
            <person name="Chapman J.A."/>
            <person name="Toyoda A."/>
            <person name="Takahashi S."/>
            <person name="Fukui A."/>
            <person name="Hikosaka A."/>
            <person name="Suzuki A."/>
            <person name="Kondo M."/>
            <person name="van Heeringen S.J."/>
            <person name="Quigley I."/>
            <person name="Heinz S."/>
            <person name="Ogino H."/>
            <person name="Ochi H."/>
            <person name="Hellsten U."/>
            <person name="Lyons J.B."/>
            <person name="Simakov O."/>
            <person name="Putnam N."/>
            <person name="Stites J."/>
            <person name="Kuroki Y."/>
            <person name="Tanaka T."/>
            <person name="Michiue T."/>
            <person name="Watanabe M."/>
            <person name="Bogdanovic O."/>
            <person name="Lister R."/>
            <person name="Georgiou G."/>
            <person name="Paranjpe S.S."/>
            <person name="van Kruijsbergen I."/>
            <person name="Shu S."/>
            <person name="Carlson J."/>
            <person name="Kinoshita T."/>
            <person name="Ohta Y."/>
            <person name="Mawaribuchi S."/>
            <person name="Jenkins J."/>
            <person name="Grimwood J."/>
            <person name="Schmutz J."/>
            <person name="Mitros T."/>
            <person name="Mozaffari S.V."/>
            <person name="Suzuki Y."/>
            <person name="Haramoto Y."/>
            <person name="Yamamoto T.S."/>
            <person name="Takagi C."/>
            <person name="Heald R."/>
            <person name="Miller K."/>
            <person name="Haudenschild C."/>
            <person name="Kitzman J."/>
            <person name="Nakayama T."/>
            <person name="Izutsu Y."/>
            <person name="Robert J."/>
            <person name="Fortriede J."/>
            <person name="Burns K."/>
            <person name="Lotay V."/>
            <person name="Karimi K."/>
            <person name="Yasuoka Y."/>
            <person name="Dichmann D.S."/>
            <person name="Flajnik M.F."/>
            <person name="Houston D.W."/>
            <person name="Shendure J."/>
            <person name="DuPasquier L."/>
            <person name="Vize P.D."/>
            <person name="Zorn A.M."/>
            <person name="Ito M."/>
            <person name="Marcotte E.M."/>
            <person name="Wallingford J.B."/>
            <person name="Ito Y."/>
            <person name="Asashima M."/>
            <person name="Ueno N."/>
            <person name="Matsuda Y."/>
            <person name="Veenstra G.J."/>
            <person name="Fujiyama A."/>
            <person name="Harland R.M."/>
            <person name="Taira M."/>
            <person name="Rokhsar D.S."/>
        </authorList>
    </citation>
    <scope>NUCLEOTIDE SEQUENCE [LARGE SCALE GENOMIC DNA]</scope>
    <source>
        <strain evidence="2">J</strain>
    </source>
</reference>